<protein>
    <submittedName>
        <fullName evidence="3">Transcriptional regulator with XRE-family HTH domain</fullName>
    </submittedName>
</protein>
<evidence type="ECO:0000313" key="3">
    <source>
        <dbReference type="EMBL" id="MDP9867212.1"/>
    </source>
</evidence>
<dbReference type="InterPro" id="IPR012349">
    <property type="entry name" value="Split_barrel_FMN-bd"/>
</dbReference>
<proteinExistence type="predicted"/>
<evidence type="ECO:0000313" key="4">
    <source>
        <dbReference type="Proteomes" id="UP001230426"/>
    </source>
</evidence>
<keyword evidence="4" id="KW-1185">Reference proteome</keyword>
<reference evidence="3 4" key="1">
    <citation type="submission" date="2023-07" db="EMBL/GenBank/DDBJ databases">
        <title>Sequencing the genomes of 1000 actinobacteria strains.</title>
        <authorList>
            <person name="Klenk H.-P."/>
        </authorList>
    </citation>
    <scope>NUCLEOTIDE SEQUENCE [LARGE SCALE GENOMIC DNA]</scope>
    <source>
        <strain evidence="3 4">DSM 44109</strain>
    </source>
</reference>
<dbReference type="SMART" id="SM00530">
    <property type="entry name" value="HTH_XRE"/>
    <property type="match status" value="1"/>
</dbReference>
<dbReference type="SUPFAM" id="SSF47413">
    <property type="entry name" value="lambda repressor-like DNA-binding domains"/>
    <property type="match status" value="1"/>
</dbReference>
<comment type="caution">
    <text evidence="3">The sequence shown here is derived from an EMBL/GenBank/DDBJ whole genome shotgun (WGS) entry which is preliminary data.</text>
</comment>
<dbReference type="SUPFAM" id="SSF50475">
    <property type="entry name" value="FMN-binding split barrel"/>
    <property type="match status" value="1"/>
</dbReference>
<dbReference type="CDD" id="cd00093">
    <property type="entry name" value="HTH_XRE"/>
    <property type="match status" value="1"/>
</dbReference>
<dbReference type="Pfam" id="PF01381">
    <property type="entry name" value="HTH_3"/>
    <property type="match status" value="1"/>
</dbReference>
<gene>
    <name evidence="3" type="ORF">J2S55_006478</name>
</gene>
<feature type="region of interest" description="Disordered" evidence="1">
    <location>
        <begin position="1"/>
        <end position="28"/>
    </location>
</feature>
<dbReference type="PROSITE" id="PS50943">
    <property type="entry name" value="HTH_CROC1"/>
    <property type="match status" value="1"/>
</dbReference>
<dbReference type="Gene3D" id="1.10.260.40">
    <property type="entry name" value="lambda repressor-like DNA-binding domains"/>
    <property type="match status" value="1"/>
</dbReference>
<name>A0ABT9RD92_9ACTN</name>
<dbReference type="Gene3D" id="2.30.110.10">
    <property type="entry name" value="Electron Transport, Fmn-binding Protein, Chain A"/>
    <property type="match status" value="1"/>
</dbReference>
<dbReference type="EMBL" id="JAUSRB010000002">
    <property type="protein sequence ID" value="MDP9867212.1"/>
    <property type="molecule type" value="Genomic_DNA"/>
</dbReference>
<dbReference type="InterPro" id="IPR024747">
    <property type="entry name" value="Pyridox_Oxase-rel"/>
</dbReference>
<accession>A0ABT9RD92</accession>
<organism evidence="3 4">
    <name type="scientific">Streptosporangium brasiliense</name>
    <dbReference type="NCBI Taxonomy" id="47480"/>
    <lineage>
        <taxon>Bacteria</taxon>
        <taxon>Bacillati</taxon>
        <taxon>Actinomycetota</taxon>
        <taxon>Actinomycetes</taxon>
        <taxon>Streptosporangiales</taxon>
        <taxon>Streptosporangiaceae</taxon>
        <taxon>Streptosporangium</taxon>
    </lineage>
</organism>
<dbReference type="InterPro" id="IPR001387">
    <property type="entry name" value="Cro/C1-type_HTH"/>
</dbReference>
<sequence length="225" mass="24086">MTEHIPAPGDLGRRVAHRRKSLGMSREQLAERARIDPGYLGYLEENAASPGTSTVNQLAAALGTSSEELLGGTMDLPPGRGPAGGRPRLEKLEADECMRLISPGGVGRVAFNTPAGPVVMPVNYVIHHGAVLLRTAFGGPLDEDLRTGVEGVEFKIAFEVDRIDDPNRQGWSVLVRGPAHHISSEEEQAAVVGAGVEPWAGGERKLYIRITPTEISGRRIHHVSA</sequence>
<dbReference type="RefSeq" id="WP_306868629.1">
    <property type="nucleotide sequence ID" value="NZ_JAUSRB010000002.1"/>
</dbReference>
<evidence type="ECO:0000256" key="1">
    <source>
        <dbReference type="SAM" id="MobiDB-lite"/>
    </source>
</evidence>
<feature type="domain" description="HTH cro/C1-type" evidence="2">
    <location>
        <begin position="15"/>
        <end position="69"/>
    </location>
</feature>
<dbReference type="InterPro" id="IPR010982">
    <property type="entry name" value="Lambda_DNA-bd_dom_sf"/>
</dbReference>
<dbReference type="Pfam" id="PF12900">
    <property type="entry name" value="Pyridox_ox_2"/>
    <property type="match status" value="1"/>
</dbReference>
<evidence type="ECO:0000259" key="2">
    <source>
        <dbReference type="PROSITE" id="PS50943"/>
    </source>
</evidence>
<dbReference type="Proteomes" id="UP001230426">
    <property type="component" value="Unassembled WGS sequence"/>
</dbReference>